<reference evidence="1 2" key="1">
    <citation type="submission" date="2019-11" db="EMBL/GenBank/DDBJ databases">
        <title>Whole-genome sequence of the anaerobic purple sulfur bacterium Allochromatium palmeri DSM 15591.</title>
        <authorList>
            <person name="Kyndt J.A."/>
            <person name="Meyer T.E."/>
        </authorList>
    </citation>
    <scope>NUCLEOTIDE SEQUENCE [LARGE SCALE GENOMIC DNA]</scope>
    <source>
        <strain evidence="1 2">DSM 15591</strain>
    </source>
</reference>
<accession>A0A6N8EFU1</accession>
<evidence type="ECO:0000313" key="2">
    <source>
        <dbReference type="Proteomes" id="UP000434044"/>
    </source>
</evidence>
<sequence>MRVYLASLDNPTTRDEIERRLQKDARPILKDNRVTQAIERLCARHGLECWEQELQGLLDTASMISLGSSPSATTRSAHLGPRHRHRWSADWPTVGMRT</sequence>
<gene>
    <name evidence="1" type="ORF">GJ668_19325</name>
</gene>
<dbReference type="EMBL" id="WNKT01000093">
    <property type="protein sequence ID" value="MTW23182.1"/>
    <property type="molecule type" value="Genomic_DNA"/>
</dbReference>
<keyword evidence="2" id="KW-1185">Reference proteome</keyword>
<dbReference type="AlphaFoldDB" id="A0A6N8EFU1"/>
<evidence type="ECO:0000313" key="1">
    <source>
        <dbReference type="EMBL" id="MTW23182.1"/>
    </source>
</evidence>
<dbReference type="Proteomes" id="UP000434044">
    <property type="component" value="Unassembled WGS sequence"/>
</dbReference>
<dbReference type="RefSeq" id="WP_155451717.1">
    <property type="nucleotide sequence ID" value="NZ_WNKT01000093.1"/>
</dbReference>
<organism evidence="1 2">
    <name type="scientific">Allochromatium palmeri</name>
    <dbReference type="NCBI Taxonomy" id="231048"/>
    <lineage>
        <taxon>Bacteria</taxon>
        <taxon>Pseudomonadati</taxon>
        <taxon>Pseudomonadota</taxon>
        <taxon>Gammaproteobacteria</taxon>
        <taxon>Chromatiales</taxon>
        <taxon>Chromatiaceae</taxon>
        <taxon>Allochromatium</taxon>
    </lineage>
</organism>
<proteinExistence type="predicted"/>
<name>A0A6N8EFU1_9GAMM</name>
<protein>
    <submittedName>
        <fullName evidence="1">Uncharacterized protein</fullName>
    </submittedName>
</protein>
<comment type="caution">
    <text evidence="1">The sequence shown here is derived from an EMBL/GenBank/DDBJ whole genome shotgun (WGS) entry which is preliminary data.</text>
</comment>